<sequence length="326" mass="36184">MPTAADYLAVTPFAARAQWRSIVVRPWAVEGRRQVAFTPVETLLCLAASLLVEHRRYGGSTAHRAEEPVPSLAQLFKRPNSSILAKMANLDGSRRNGARHEVEVAARLLGGQDELASVYRIIVRAARDVGVTAEDLPDFLYLEHDDAPLILLGQDELRTSDIVDAVQTEHPGITDQVTELLLIAAARVGQHRFARDVLRNHGHRCVFCGLSVTVDDRRAPRMLVASHIKPWRDSGPRERLDVANGLTACPTHDVAFDTGLLTVNGGLRIHIHTDLHRKIDTDPALHAAFGRPPLAERLLLPADALPPQRAYLDWHRTHVYRHARTT</sequence>
<proteinExistence type="predicted"/>
<comment type="caution">
    <text evidence="2">The sequence shown here is derived from an EMBL/GenBank/DDBJ whole genome shotgun (WGS) entry which is preliminary data.</text>
</comment>
<dbReference type="Proteomes" id="UP000262621">
    <property type="component" value="Unassembled WGS sequence"/>
</dbReference>
<evidence type="ECO:0000313" key="3">
    <source>
        <dbReference type="Proteomes" id="UP000262621"/>
    </source>
</evidence>
<keyword evidence="3" id="KW-1185">Reference proteome</keyword>
<dbReference type="GO" id="GO:0004519">
    <property type="term" value="F:endonuclease activity"/>
    <property type="evidence" value="ECO:0007669"/>
    <property type="project" value="UniProtKB-KW"/>
</dbReference>
<keyword evidence="2" id="KW-0540">Nuclease</keyword>
<dbReference type="InterPro" id="IPR003615">
    <property type="entry name" value="HNH_nuc"/>
</dbReference>
<keyword evidence="2" id="KW-0378">Hydrolase</keyword>
<evidence type="ECO:0000313" key="2">
    <source>
        <dbReference type="EMBL" id="RFS43380.1"/>
    </source>
</evidence>
<dbReference type="OrthoDB" id="9811869at2"/>
<keyword evidence="2" id="KW-0255">Endonuclease</keyword>
<dbReference type="Pfam" id="PF13391">
    <property type="entry name" value="HNH_2"/>
    <property type="match status" value="1"/>
</dbReference>
<evidence type="ECO:0000259" key="1">
    <source>
        <dbReference type="Pfam" id="PF13391"/>
    </source>
</evidence>
<feature type="domain" description="HNH nuclease" evidence="1">
    <location>
        <begin position="205"/>
        <end position="264"/>
    </location>
</feature>
<dbReference type="AlphaFoldDB" id="A0A372FS85"/>
<name>A0A372FS85_9ACTN</name>
<gene>
    <name evidence="2" type="ORF">D0Q02_28230</name>
</gene>
<accession>A0A372FS85</accession>
<dbReference type="EMBL" id="QVFU01000064">
    <property type="protein sequence ID" value="RFS43380.1"/>
    <property type="molecule type" value="Genomic_DNA"/>
</dbReference>
<organism evidence="2 3">
    <name type="scientific">Micromonospora craniellae</name>
    <dbReference type="NCBI Taxonomy" id="2294034"/>
    <lineage>
        <taxon>Bacteria</taxon>
        <taxon>Bacillati</taxon>
        <taxon>Actinomycetota</taxon>
        <taxon>Actinomycetes</taxon>
        <taxon>Micromonosporales</taxon>
        <taxon>Micromonosporaceae</taxon>
        <taxon>Micromonospora</taxon>
    </lineage>
</organism>
<protein>
    <submittedName>
        <fullName evidence="2">HNH endonuclease</fullName>
    </submittedName>
</protein>
<reference evidence="2 3" key="1">
    <citation type="submission" date="2018-08" db="EMBL/GenBank/DDBJ databases">
        <title>Verrucosispora craniellae sp. nov., isolated from a marine sponge in the South China Sea.</title>
        <authorList>
            <person name="Li L."/>
            <person name="Lin H.W."/>
        </authorList>
    </citation>
    <scope>NUCLEOTIDE SEQUENCE [LARGE SCALE GENOMIC DNA]</scope>
    <source>
        <strain evidence="2 3">LHW63014</strain>
    </source>
</reference>
<dbReference type="RefSeq" id="WP_117231003.1">
    <property type="nucleotide sequence ID" value="NZ_CP061725.1"/>
</dbReference>